<feature type="domain" description="Ribosomal RNA methyltransferase FtsJ" evidence="1">
    <location>
        <begin position="152"/>
        <end position="240"/>
    </location>
</feature>
<dbReference type="KEGG" id="nva:G3M78_14345"/>
<dbReference type="GO" id="GO:0008168">
    <property type="term" value="F:methyltransferase activity"/>
    <property type="evidence" value="ECO:0007669"/>
    <property type="project" value="InterPro"/>
</dbReference>
<dbReference type="CDD" id="cd02440">
    <property type="entry name" value="AdoMet_MTases"/>
    <property type="match status" value="1"/>
</dbReference>
<sequence>MERNLENVQSAYISAPDYVDRLAGELAGVVAVYDRLILTDRPVQEVFWAHNVWKRPLLLPIQSISDGAKQLKAIQRNWSLYSVAVHRRAALIQEQLAQISSDPIAFPQALPRAAFGSWTLLDANTLLASPECSSPFVNGDAQFVEDRVGPPSRAYLKLWEACTLMGERPQEGDFCLDVGGAPGGWCWAIQKLGARVLSVDRAPLRKDILQMPGVEFKKGDAFAQRPSQFDSVDWICSDVICYPEKLYDWALEWVESGKCARMICTVKFQGEYDPLIARRFADIPGSRLLHLSHNKHELTWMWKRAESTGRA</sequence>
<dbReference type="SUPFAM" id="SSF53335">
    <property type="entry name" value="S-adenosyl-L-methionine-dependent methyltransferases"/>
    <property type="match status" value="1"/>
</dbReference>
<evidence type="ECO:0000259" key="1">
    <source>
        <dbReference type="Pfam" id="PF01728"/>
    </source>
</evidence>
<reference evidence="3" key="1">
    <citation type="submission" date="2020-02" db="EMBL/GenBank/DDBJ databases">
        <title>Genomic and physiological characterization of two novel Nitrospinaceae genera.</title>
        <authorList>
            <person name="Mueller A.J."/>
            <person name="Jung M.-Y."/>
            <person name="Strachan C.R."/>
            <person name="Herbold C.W."/>
            <person name="Kirkegaard R.H."/>
            <person name="Daims H."/>
        </authorList>
    </citation>
    <scope>NUCLEOTIDE SEQUENCE [LARGE SCALE GENOMIC DNA]</scope>
</reference>
<evidence type="ECO:0000313" key="2">
    <source>
        <dbReference type="EMBL" id="QPJ66514.1"/>
    </source>
</evidence>
<gene>
    <name evidence="2" type="ORF">G3M78_14345</name>
</gene>
<dbReference type="Pfam" id="PF01728">
    <property type="entry name" value="FtsJ"/>
    <property type="match status" value="1"/>
</dbReference>
<dbReference type="Proteomes" id="UP000594464">
    <property type="component" value="Chromosome"/>
</dbReference>
<dbReference type="AlphaFoldDB" id="A0A7T0G4M5"/>
<dbReference type="EMBL" id="CP048620">
    <property type="protein sequence ID" value="QPJ66514.1"/>
    <property type="molecule type" value="Genomic_DNA"/>
</dbReference>
<dbReference type="Gene3D" id="3.40.50.150">
    <property type="entry name" value="Vaccinia Virus protein VP39"/>
    <property type="match status" value="1"/>
</dbReference>
<dbReference type="PANTHER" id="PTHR37524:SF2">
    <property type="entry name" value="RIBOSOMAL RNA METHYLTRANSFERASE FTSJ DOMAIN-CONTAINING PROTEIN"/>
    <property type="match status" value="1"/>
</dbReference>
<evidence type="ECO:0000313" key="3">
    <source>
        <dbReference type="Proteomes" id="UP000594464"/>
    </source>
</evidence>
<proteinExistence type="predicted"/>
<accession>A0A7T0G4M5</accession>
<protein>
    <recommendedName>
        <fullName evidence="1">Ribosomal RNA methyltransferase FtsJ domain-containing protein</fullName>
    </recommendedName>
</protein>
<dbReference type="InterPro" id="IPR029063">
    <property type="entry name" value="SAM-dependent_MTases_sf"/>
</dbReference>
<organism evidence="2 3">
    <name type="scientific">Candidatus Nitrohelix vancouverensis</name>
    <dbReference type="NCBI Taxonomy" id="2705534"/>
    <lineage>
        <taxon>Bacteria</taxon>
        <taxon>Pseudomonadati</taxon>
        <taxon>Nitrospinota/Tectimicrobiota group</taxon>
        <taxon>Nitrospinota</taxon>
        <taxon>Nitrospinia</taxon>
        <taxon>Nitrospinales</taxon>
        <taxon>Nitrospinaceae</taxon>
        <taxon>Candidatus Nitrohelix</taxon>
    </lineage>
</organism>
<dbReference type="GO" id="GO:0032259">
    <property type="term" value="P:methylation"/>
    <property type="evidence" value="ECO:0007669"/>
    <property type="project" value="InterPro"/>
</dbReference>
<dbReference type="PANTHER" id="PTHR37524">
    <property type="entry name" value="RIBOSOMAL RNA LARGE SUBUNIT METHYLTRANSFERASE M"/>
    <property type="match status" value="1"/>
</dbReference>
<name>A0A7T0G4M5_9BACT</name>
<dbReference type="InterPro" id="IPR002877">
    <property type="entry name" value="RNA_MeTrfase_FtsJ_dom"/>
</dbReference>